<dbReference type="AlphaFoldDB" id="A0AAE3R2G9"/>
<reference evidence="3" key="1">
    <citation type="submission" date="2023-05" db="EMBL/GenBank/DDBJ databases">
        <authorList>
            <person name="Zhang X."/>
        </authorList>
    </citation>
    <scope>NUCLEOTIDE SEQUENCE</scope>
    <source>
        <strain evidence="3">BD1B2-1</strain>
    </source>
</reference>
<evidence type="ECO:0000256" key="1">
    <source>
        <dbReference type="SAM" id="MobiDB-lite"/>
    </source>
</evidence>
<dbReference type="InterPro" id="IPR013783">
    <property type="entry name" value="Ig-like_fold"/>
</dbReference>
<keyword evidence="2" id="KW-1133">Transmembrane helix</keyword>
<dbReference type="EMBL" id="JASJOU010000005">
    <property type="protein sequence ID" value="MDJ1502476.1"/>
    <property type="molecule type" value="Genomic_DNA"/>
</dbReference>
<evidence type="ECO:0000313" key="3">
    <source>
        <dbReference type="EMBL" id="MDJ1502476.1"/>
    </source>
</evidence>
<dbReference type="Gene3D" id="2.60.40.10">
    <property type="entry name" value="Immunoglobulins"/>
    <property type="match status" value="1"/>
</dbReference>
<comment type="caution">
    <text evidence="3">The sequence shown here is derived from an EMBL/GenBank/DDBJ whole genome shotgun (WGS) entry which is preliminary data.</text>
</comment>
<dbReference type="Proteomes" id="UP001232063">
    <property type="component" value="Unassembled WGS sequence"/>
</dbReference>
<gene>
    <name evidence="3" type="ORF">QNI22_17545</name>
</gene>
<keyword evidence="2" id="KW-0472">Membrane</keyword>
<name>A0AAE3R2G9_9BACT</name>
<accession>A0AAE3R2G9</accession>
<keyword evidence="2" id="KW-0812">Transmembrane</keyword>
<protein>
    <recommendedName>
        <fullName evidence="5">Secretion system C-terminal sorting domain-containing protein</fullName>
    </recommendedName>
</protein>
<keyword evidence="4" id="KW-1185">Reference proteome</keyword>
<proteinExistence type="predicted"/>
<evidence type="ECO:0008006" key="5">
    <source>
        <dbReference type="Google" id="ProtNLM"/>
    </source>
</evidence>
<organism evidence="3 4">
    <name type="scientific">Xanthocytophaga agilis</name>
    <dbReference type="NCBI Taxonomy" id="3048010"/>
    <lineage>
        <taxon>Bacteria</taxon>
        <taxon>Pseudomonadati</taxon>
        <taxon>Bacteroidota</taxon>
        <taxon>Cytophagia</taxon>
        <taxon>Cytophagales</taxon>
        <taxon>Rhodocytophagaceae</taxon>
        <taxon>Xanthocytophaga</taxon>
    </lineage>
</organism>
<feature type="region of interest" description="Disordered" evidence="1">
    <location>
        <begin position="210"/>
        <end position="229"/>
    </location>
</feature>
<feature type="transmembrane region" description="Helical" evidence="2">
    <location>
        <begin position="12"/>
        <end position="30"/>
    </location>
</feature>
<evidence type="ECO:0000256" key="2">
    <source>
        <dbReference type="SAM" id="Phobius"/>
    </source>
</evidence>
<sequence length="643" mass="66485">MKATSTISNIWAKVTIQLGLSMVVIFFSLFDVKAQCPNSGCNSPTGNSYVFTSNGSTLCITSSGTYSINFNARNNIIVCIAPNLGNVVLNLAYNGATGVTINNYSSLSFSGNFPLANNTTLNNISQPGSAPAAMTINGNLTVTNGTVNNSGTGSTLIVNGAFNIGNGNTITNGAGASIQISGNLINQENSIFSNAGTLTVSGNTTNNNAQFNNTGSLSTSGTFTNNNNGQFTNDGTLSTNGTFSNNTGQFANTGSVSVTGIFTNNNGSTLTNGGFINASGNFNNSASIINTNSGSLTVANNSNMTNTGTGSITNTGSINITGNYVQGQTQVIANPSLVISAPGAMSINGNFTMNQGSVTLNGGEVLVNGNYTQNGGTVAGTIGTCSRFSVGGPLGTGVSRVNGGTFGNNTPIRMCDNNGSLPVFSNPYPAGANGGFNVVAGGTVNPSVTAYTSCPSCNQPLPVTFVYVRGAYIEGQVKINWATASEENNDYFTIERSTDGKEFTAIATIDGAGNSSNVLSYEFIDNNPAEGVAYYRIKQTDFDEKFAYSRVVSINTSAASTLSRVFPNPVSHADYVQVAITDEKGGDIFVTVYDRIGKQCYAGKFSTGTIPSVAVKDFSSASGIYILQARQGNSMIREKLVVQ</sequence>
<evidence type="ECO:0000313" key="4">
    <source>
        <dbReference type="Proteomes" id="UP001232063"/>
    </source>
</evidence>